<proteinExistence type="predicted"/>
<reference evidence="1" key="2">
    <citation type="submission" date="2015-07" db="EMBL/GenBank/DDBJ databases">
        <authorList>
            <person name="Noorani M."/>
        </authorList>
    </citation>
    <scope>NUCLEOTIDE SEQUENCE</scope>
    <source>
        <strain evidence="1">Yugu1</strain>
    </source>
</reference>
<dbReference type="EMBL" id="CM003534">
    <property type="protein sequence ID" value="RCV33665.1"/>
    <property type="molecule type" value="Genomic_DNA"/>
</dbReference>
<protein>
    <submittedName>
        <fullName evidence="1">Uncharacterized protein</fullName>
    </submittedName>
</protein>
<evidence type="ECO:0000313" key="1">
    <source>
        <dbReference type="EMBL" id="RCV33665.1"/>
    </source>
</evidence>
<gene>
    <name evidence="1" type="ORF">SETIT_7G100700v2</name>
</gene>
<reference evidence="1" key="1">
    <citation type="journal article" date="2012" name="Nat. Biotechnol.">
        <title>Reference genome sequence of the model plant Setaria.</title>
        <authorList>
            <person name="Bennetzen J.L."/>
            <person name="Schmutz J."/>
            <person name="Wang H."/>
            <person name="Percifield R."/>
            <person name="Hawkins J."/>
            <person name="Pontaroli A.C."/>
            <person name="Estep M."/>
            <person name="Feng L."/>
            <person name="Vaughn J.N."/>
            <person name="Grimwood J."/>
            <person name="Jenkins J."/>
            <person name="Barry K."/>
            <person name="Lindquist E."/>
            <person name="Hellsten U."/>
            <person name="Deshpande S."/>
            <person name="Wang X."/>
            <person name="Wu X."/>
            <person name="Mitros T."/>
            <person name="Triplett J."/>
            <person name="Yang X."/>
            <person name="Ye C.Y."/>
            <person name="Mauro-Herrera M."/>
            <person name="Wang L."/>
            <person name="Li P."/>
            <person name="Sharma M."/>
            <person name="Sharma R."/>
            <person name="Ronald P.C."/>
            <person name="Panaud O."/>
            <person name="Kellogg E.A."/>
            <person name="Brutnell T.P."/>
            <person name="Doust A.N."/>
            <person name="Tuskan G.A."/>
            <person name="Rokhsar D."/>
            <person name="Devos K.M."/>
        </authorList>
    </citation>
    <scope>NUCLEOTIDE SEQUENCE [LARGE SCALE GENOMIC DNA]</scope>
    <source>
        <strain evidence="1">Yugu1</strain>
    </source>
</reference>
<accession>A0A368RU60</accession>
<sequence length="154" mass="17386">MAMATLRPSSEFILRGMSSTNSCMRVDVPGCPFVGSLFIDWNRPSKRQATDLSPLDEVMTNYDSPARSAVREHIGFDVPLMVYLKSEASSSKRNQNRPRAFSSTCFYAVGGREACGGRFDRRQWRPPRAPQKDFVVILFSFRVLLKGLDVNFPL</sequence>
<organism evidence="1">
    <name type="scientific">Setaria italica</name>
    <name type="common">Foxtail millet</name>
    <name type="synonym">Panicum italicum</name>
    <dbReference type="NCBI Taxonomy" id="4555"/>
    <lineage>
        <taxon>Eukaryota</taxon>
        <taxon>Viridiplantae</taxon>
        <taxon>Streptophyta</taxon>
        <taxon>Embryophyta</taxon>
        <taxon>Tracheophyta</taxon>
        <taxon>Spermatophyta</taxon>
        <taxon>Magnoliopsida</taxon>
        <taxon>Liliopsida</taxon>
        <taxon>Poales</taxon>
        <taxon>Poaceae</taxon>
        <taxon>PACMAD clade</taxon>
        <taxon>Panicoideae</taxon>
        <taxon>Panicodae</taxon>
        <taxon>Paniceae</taxon>
        <taxon>Cenchrinae</taxon>
        <taxon>Setaria</taxon>
    </lineage>
</organism>
<name>A0A368RU60_SETIT</name>
<dbReference type="AlphaFoldDB" id="A0A368RU60"/>